<dbReference type="InterPro" id="IPR035680">
    <property type="entry name" value="Clx_II_MBL"/>
</dbReference>
<dbReference type="Pfam" id="PF00753">
    <property type="entry name" value="Lactamase_B"/>
    <property type="match status" value="1"/>
</dbReference>
<dbReference type="CDD" id="cd07723">
    <property type="entry name" value="hydroxyacylglutathione_hydrolase_MBL-fold"/>
    <property type="match status" value="1"/>
</dbReference>
<organism evidence="9 10">
    <name type="scientific">Candidatus Ichthyocystis hellenicum</name>
    <dbReference type="NCBI Taxonomy" id="1561003"/>
    <lineage>
        <taxon>Bacteria</taxon>
        <taxon>Pseudomonadati</taxon>
        <taxon>Pseudomonadota</taxon>
        <taxon>Betaproteobacteria</taxon>
        <taxon>Burkholderiales</taxon>
        <taxon>Candidatus Ichthyocystis</taxon>
    </lineage>
</organism>
<dbReference type="InterPro" id="IPR036866">
    <property type="entry name" value="RibonucZ/Hydroxyglut_hydro"/>
</dbReference>
<dbReference type="SUPFAM" id="SSF56281">
    <property type="entry name" value="Metallo-hydrolase/oxidoreductase"/>
    <property type="match status" value="1"/>
</dbReference>
<dbReference type="PATRIC" id="fig|1561003.3.peg.800"/>
<dbReference type="GO" id="GO:0019243">
    <property type="term" value="P:methylglyoxal catabolic process to D-lactate via S-lactoyl-glutathione"/>
    <property type="evidence" value="ECO:0007669"/>
    <property type="project" value="UniProtKB-UniRule"/>
</dbReference>
<comment type="cofactor">
    <cofactor evidence="7">
        <name>Zn(2+)</name>
        <dbReference type="ChEBI" id="CHEBI:29105"/>
    </cofactor>
    <text evidence="7">Binds 2 Zn(2+) ions per subunit.</text>
</comment>
<dbReference type="InterPro" id="IPR032282">
    <property type="entry name" value="HAGH_C"/>
</dbReference>
<feature type="binding site" evidence="7">
    <location>
        <position position="56"/>
    </location>
    <ligand>
        <name>Zn(2+)</name>
        <dbReference type="ChEBI" id="CHEBI:29105"/>
        <label>1</label>
    </ligand>
</feature>
<dbReference type="OrthoDB" id="9802248at2"/>
<comment type="subunit">
    <text evidence="7">Monomer.</text>
</comment>
<evidence type="ECO:0000256" key="1">
    <source>
        <dbReference type="ARBA" id="ARBA00001623"/>
    </source>
</evidence>
<dbReference type="PANTHER" id="PTHR43705">
    <property type="entry name" value="HYDROXYACYLGLUTATHIONE HYDROLASE"/>
    <property type="match status" value="1"/>
</dbReference>
<comment type="function">
    <text evidence="7">Thiolesterase that catalyzes the hydrolysis of S-D-lactoyl-glutathione to form glutathione and D-lactic acid.</text>
</comment>
<feature type="binding site" evidence="7">
    <location>
        <position position="61"/>
    </location>
    <ligand>
        <name>Zn(2+)</name>
        <dbReference type="ChEBI" id="CHEBI:29105"/>
        <label>2</label>
    </ligand>
</feature>
<dbReference type="Pfam" id="PF16123">
    <property type="entry name" value="HAGH_C"/>
    <property type="match status" value="1"/>
</dbReference>
<evidence type="ECO:0000256" key="6">
    <source>
        <dbReference type="ARBA" id="ARBA00022833"/>
    </source>
</evidence>
<comment type="pathway">
    <text evidence="2 7">Secondary metabolite metabolism; methylglyoxal degradation; (R)-lactate from methylglyoxal: step 2/2.</text>
</comment>
<dbReference type="GO" id="GO:0046872">
    <property type="term" value="F:metal ion binding"/>
    <property type="evidence" value="ECO:0007669"/>
    <property type="project" value="UniProtKB-KW"/>
</dbReference>
<dbReference type="Proteomes" id="UP000198651">
    <property type="component" value="Chromosome I"/>
</dbReference>
<feature type="binding site" evidence="7">
    <location>
        <position position="60"/>
    </location>
    <ligand>
        <name>Zn(2+)</name>
        <dbReference type="ChEBI" id="CHEBI:29105"/>
        <label>2</label>
    </ligand>
</feature>
<dbReference type="PIRSF" id="PIRSF005457">
    <property type="entry name" value="Glx"/>
    <property type="match status" value="1"/>
</dbReference>
<dbReference type="InterPro" id="IPR001279">
    <property type="entry name" value="Metallo-B-lactamas"/>
</dbReference>
<dbReference type="SMART" id="SM00849">
    <property type="entry name" value="Lactamase_B"/>
    <property type="match status" value="1"/>
</dbReference>
<feature type="binding site" evidence="7">
    <location>
        <position position="132"/>
    </location>
    <ligand>
        <name>Zn(2+)</name>
        <dbReference type="ChEBI" id="CHEBI:29105"/>
        <label>2</label>
    </ligand>
</feature>
<evidence type="ECO:0000256" key="5">
    <source>
        <dbReference type="ARBA" id="ARBA00022801"/>
    </source>
</evidence>
<dbReference type="EMBL" id="LN906597">
    <property type="protein sequence ID" value="CUT17625.1"/>
    <property type="molecule type" value="Genomic_DNA"/>
</dbReference>
<dbReference type="InterPro" id="IPR050110">
    <property type="entry name" value="Glyoxalase_II_hydrolase"/>
</dbReference>
<dbReference type="AlphaFoldDB" id="A0A0S4M1H9"/>
<dbReference type="InterPro" id="IPR017782">
    <property type="entry name" value="Hydroxyacylglutathione_Hdrlase"/>
</dbReference>
<keyword evidence="10" id="KW-1185">Reference proteome</keyword>
<feature type="binding site" evidence="7">
    <location>
        <position position="170"/>
    </location>
    <ligand>
        <name>Zn(2+)</name>
        <dbReference type="ChEBI" id="CHEBI:29105"/>
        <label>2</label>
    </ligand>
</feature>
<feature type="domain" description="Metallo-beta-lactamase" evidence="8">
    <location>
        <begin position="23"/>
        <end position="170"/>
    </location>
</feature>
<comment type="similarity">
    <text evidence="3 7">Belongs to the metallo-beta-lactamase superfamily. Glyoxalase II family.</text>
</comment>
<evidence type="ECO:0000259" key="8">
    <source>
        <dbReference type="SMART" id="SM00849"/>
    </source>
</evidence>
<comment type="catalytic activity">
    <reaction evidence="1 7">
        <text>an S-(2-hydroxyacyl)glutathione + H2O = a 2-hydroxy carboxylate + glutathione + H(+)</text>
        <dbReference type="Rhea" id="RHEA:21864"/>
        <dbReference type="ChEBI" id="CHEBI:15377"/>
        <dbReference type="ChEBI" id="CHEBI:15378"/>
        <dbReference type="ChEBI" id="CHEBI:57925"/>
        <dbReference type="ChEBI" id="CHEBI:58896"/>
        <dbReference type="ChEBI" id="CHEBI:71261"/>
        <dbReference type="EC" id="3.1.2.6"/>
    </reaction>
</comment>
<dbReference type="Gene3D" id="3.60.15.10">
    <property type="entry name" value="Ribonuclease Z/Hydroxyacylglutathione hydrolase-like"/>
    <property type="match status" value="1"/>
</dbReference>
<sequence length="258" mass="29305">MIDNYYVTAISALGDNYIWTLYSSYCALVIDPGDSLPVIDFLEKKKLHLAAILLTHHHFDHVGGVPELVERYSAPVYCPADSRFPGSYERVGDSLRIHYDGGMDIFLRVMFLPGHTRSHVAYYSSPFLFCGDVLFSGGCGRVFEGTHQQMFSSLDCLAKLPDETMVFCAHEYTQNNLRFAKVVEPNNHHLIYRIKEVDSLLKSGQPSVPSRILDEKLTNPFLRCNLNSVREFCQRISSNDCATPLEVFSTLRAYKDQF</sequence>
<keyword evidence="6 7" id="KW-0862">Zinc</keyword>
<accession>A0A0S4M1H9</accession>
<protein>
    <recommendedName>
        <fullName evidence="7">Hydroxyacylglutathione hydrolase</fullName>
        <ecNumber evidence="7">3.1.2.6</ecNumber>
    </recommendedName>
    <alternativeName>
        <fullName evidence="7">Glyoxalase II</fullName>
        <shortName evidence="7">Glx II</shortName>
    </alternativeName>
</protein>
<dbReference type="PANTHER" id="PTHR43705:SF1">
    <property type="entry name" value="HYDROXYACYLGLUTATHIONE HYDROLASE GLOB"/>
    <property type="match status" value="1"/>
</dbReference>
<evidence type="ECO:0000256" key="4">
    <source>
        <dbReference type="ARBA" id="ARBA00022723"/>
    </source>
</evidence>
<name>A0A0S4M1H9_9BURK</name>
<dbReference type="NCBIfam" id="TIGR03413">
    <property type="entry name" value="GSH_gloB"/>
    <property type="match status" value="1"/>
</dbReference>
<evidence type="ECO:0000256" key="7">
    <source>
        <dbReference type="HAMAP-Rule" id="MF_01374"/>
    </source>
</evidence>
<evidence type="ECO:0000313" key="9">
    <source>
        <dbReference type="EMBL" id="CUT17625.1"/>
    </source>
</evidence>
<keyword evidence="4 7" id="KW-0479">Metal-binding</keyword>
<evidence type="ECO:0000313" key="10">
    <source>
        <dbReference type="Proteomes" id="UP000198651"/>
    </source>
</evidence>
<dbReference type="UniPathway" id="UPA00619">
    <property type="reaction ID" value="UER00676"/>
</dbReference>
<reference evidence="10" key="1">
    <citation type="submission" date="2015-11" db="EMBL/GenBank/DDBJ databases">
        <authorList>
            <person name="Seth-Smith H.M.B."/>
        </authorList>
    </citation>
    <scope>NUCLEOTIDE SEQUENCE [LARGE SCALE GENOMIC DNA]</scope>
    <source>
        <strain evidence="10">2013Ark11</strain>
    </source>
</reference>
<feature type="binding site" evidence="7">
    <location>
        <position position="115"/>
    </location>
    <ligand>
        <name>Zn(2+)</name>
        <dbReference type="ChEBI" id="CHEBI:29105"/>
        <label>1</label>
    </ligand>
</feature>
<evidence type="ECO:0000256" key="2">
    <source>
        <dbReference type="ARBA" id="ARBA00004963"/>
    </source>
</evidence>
<dbReference type="GO" id="GO:0004416">
    <property type="term" value="F:hydroxyacylglutathione hydrolase activity"/>
    <property type="evidence" value="ECO:0007669"/>
    <property type="project" value="UniProtKB-UniRule"/>
</dbReference>
<dbReference type="HAMAP" id="MF_01374">
    <property type="entry name" value="Glyoxalase_2"/>
    <property type="match status" value="1"/>
</dbReference>
<feature type="binding site" evidence="7">
    <location>
        <position position="58"/>
    </location>
    <ligand>
        <name>Zn(2+)</name>
        <dbReference type="ChEBI" id="CHEBI:29105"/>
        <label>1</label>
    </ligand>
</feature>
<keyword evidence="5 7" id="KW-0378">Hydrolase</keyword>
<feature type="binding site" evidence="7">
    <location>
        <position position="132"/>
    </location>
    <ligand>
        <name>Zn(2+)</name>
        <dbReference type="ChEBI" id="CHEBI:29105"/>
        <label>1</label>
    </ligand>
</feature>
<proteinExistence type="inferred from homology"/>
<evidence type="ECO:0000256" key="3">
    <source>
        <dbReference type="ARBA" id="ARBA00006759"/>
    </source>
</evidence>
<gene>
    <name evidence="7 9" type="primary">gloB</name>
    <name evidence="9" type="ORF">Ark11_0799</name>
</gene>
<dbReference type="STRING" id="1561003.Ark11_0799"/>
<dbReference type="RefSeq" id="WP_092343220.1">
    <property type="nucleotide sequence ID" value="NZ_FLSL01000081.1"/>
</dbReference>
<dbReference type="EC" id="3.1.2.6" evidence="7"/>